<accession>A0A323TCF0</accession>
<comment type="catalytic activity">
    <reaction evidence="1 11">
        <text>5-(2-hydroxyethyl)-4-methylthiazole + ATP = 4-methyl-5-(2-phosphooxyethyl)-thiazole + ADP + H(+)</text>
        <dbReference type="Rhea" id="RHEA:24212"/>
        <dbReference type="ChEBI" id="CHEBI:15378"/>
        <dbReference type="ChEBI" id="CHEBI:17957"/>
        <dbReference type="ChEBI" id="CHEBI:30616"/>
        <dbReference type="ChEBI" id="CHEBI:58296"/>
        <dbReference type="ChEBI" id="CHEBI:456216"/>
        <dbReference type="EC" id="2.7.1.50"/>
    </reaction>
</comment>
<evidence type="ECO:0000313" key="13">
    <source>
        <dbReference type="Proteomes" id="UP000248214"/>
    </source>
</evidence>
<protein>
    <recommendedName>
        <fullName evidence="11">Hydroxyethylthiazole kinase</fullName>
        <ecNumber evidence="11">2.7.1.50</ecNumber>
    </recommendedName>
    <alternativeName>
        <fullName evidence="11">4-methyl-5-beta-hydroxyethylthiazole kinase</fullName>
        <shortName evidence="11">TH kinase</shortName>
        <shortName evidence="11">Thz kinase</shortName>
    </alternativeName>
</protein>
<dbReference type="PANTHER" id="PTHR20858:SF17">
    <property type="entry name" value="HYDROXYMETHYLPYRIMIDINE_PHOSPHOMETHYLPYRIMIDINE KINASE THI20-RELATED"/>
    <property type="match status" value="1"/>
</dbReference>
<keyword evidence="5 11" id="KW-0479">Metal-binding</keyword>
<keyword evidence="8 11" id="KW-0067">ATP-binding</keyword>
<dbReference type="GO" id="GO:0008972">
    <property type="term" value="F:phosphomethylpyrimidine kinase activity"/>
    <property type="evidence" value="ECO:0007669"/>
    <property type="project" value="TreeGrafter"/>
</dbReference>
<dbReference type="UniPathway" id="UPA00060">
    <property type="reaction ID" value="UER00139"/>
</dbReference>
<dbReference type="NCBIfam" id="TIGR00694">
    <property type="entry name" value="thiM"/>
    <property type="match status" value="1"/>
</dbReference>
<reference evidence="12 13" key="1">
    <citation type="submission" date="2017-10" db="EMBL/GenBank/DDBJ databases">
        <title>Bacillus sp. nov., a halophilic bacterium isolated from a Keqin Lake.</title>
        <authorList>
            <person name="Wang H."/>
        </authorList>
    </citation>
    <scope>NUCLEOTIDE SEQUENCE [LARGE SCALE GENOMIC DNA]</scope>
    <source>
        <strain evidence="12 13">KQ-12</strain>
    </source>
</reference>
<dbReference type="GO" id="GO:0000287">
    <property type="term" value="F:magnesium ion binding"/>
    <property type="evidence" value="ECO:0007669"/>
    <property type="project" value="UniProtKB-UniRule"/>
</dbReference>
<evidence type="ECO:0000256" key="2">
    <source>
        <dbReference type="ARBA" id="ARBA00001946"/>
    </source>
</evidence>
<dbReference type="GO" id="GO:0005829">
    <property type="term" value="C:cytosol"/>
    <property type="evidence" value="ECO:0007669"/>
    <property type="project" value="TreeGrafter"/>
</dbReference>
<keyword evidence="13" id="KW-1185">Reference proteome</keyword>
<gene>
    <name evidence="11" type="primary">thiM</name>
    <name evidence="12" type="ORF">CR194_15955</name>
</gene>
<feature type="binding site" evidence="11">
    <location>
        <position position="45"/>
    </location>
    <ligand>
        <name>substrate</name>
    </ligand>
</feature>
<evidence type="ECO:0000313" key="12">
    <source>
        <dbReference type="EMBL" id="PYZ92326.1"/>
    </source>
</evidence>
<evidence type="ECO:0000256" key="1">
    <source>
        <dbReference type="ARBA" id="ARBA00001771"/>
    </source>
</evidence>
<feature type="binding site" evidence="11">
    <location>
        <position position="194"/>
    </location>
    <ligand>
        <name>substrate</name>
    </ligand>
</feature>
<feature type="binding site" evidence="11">
    <location>
        <position position="121"/>
    </location>
    <ligand>
        <name>ATP</name>
        <dbReference type="ChEBI" id="CHEBI:30616"/>
    </ligand>
</feature>
<keyword evidence="6 11" id="KW-0547">Nucleotide-binding</keyword>
<comment type="pathway">
    <text evidence="3 11">Cofactor biosynthesis; thiamine diphosphate biosynthesis; 4-methyl-5-(2-phosphoethyl)-thiazole from 5-(2-hydroxyethyl)-4-methylthiazole: step 1/1.</text>
</comment>
<dbReference type="InterPro" id="IPR029056">
    <property type="entry name" value="Ribokinase-like"/>
</dbReference>
<dbReference type="HAMAP" id="MF_00228">
    <property type="entry name" value="Thz_kinase"/>
    <property type="match status" value="1"/>
</dbReference>
<dbReference type="Pfam" id="PF02110">
    <property type="entry name" value="HK"/>
    <property type="match status" value="1"/>
</dbReference>
<proteinExistence type="inferred from homology"/>
<evidence type="ECO:0000256" key="5">
    <source>
        <dbReference type="ARBA" id="ARBA00022723"/>
    </source>
</evidence>
<comment type="function">
    <text evidence="11">Catalyzes the phosphorylation of the hydroxyl group of 4-methyl-5-beta-hydroxyethylthiazole (THZ).</text>
</comment>
<dbReference type="OrthoDB" id="9778146at2"/>
<evidence type="ECO:0000256" key="4">
    <source>
        <dbReference type="ARBA" id="ARBA00022679"/>
    </source>
</evidence>
<evidence type="ECO:0000256" key="11">
    <source>
        <dbReference type="HAMAP-Rule" id="MF_00228"/>
    </source>
</evidence>
<dbReference type="GO" id="GO:0009229">
    <property type="term" value="P:thiamine diphosphate biosynthetic process"/>
    <property type="evidence" value="ECO:0007669"/>
    <property type="project" value="UniProtKB-UniRule"/>
</dbReference>
<comment type="similarity">
    <text evidence="11">Belongs to the Thz kinase family.</text>
</comment>
<evidence type="ECO:0000256" key="6">
    <source>
        <dbReference type="ARBA" id="ARBA00022741"/>
    </source>
</evidence>
<dbReference type="RefSeq" id="WP_110610870.1">
    <property type="nucleotide sequence ID" value="NZ_PDOD01000004.1"/>
</dbReference>
<keyword evidence="10 11" id="KW-0784">Thiamine biosynthesis</keyword>
<evidence type="ECO:0000256" key="10">
    <source>
        <dbReference type="ARBA" id="ARBA00022977"/>
    </source>
</evidence>
<organism evidence="12 13">
    <name type="scientific">Salipaludibacillus keqinensis</name>
    <dbReference type="NCBI Taxonomy" id="2045207"/>
    <lineage>
        <taxon>Bacteria</taxon>
        <taxon>Bacillati</taxon>
        <taxon>Bacillota</taxon>
        <taxon>Bacilli</taxon>
        <taxon>Bacillales</taxon>
        <taxon>Bacillaceae</taxon>
    </lineage>
</organism>
<dbReference type="EC" id="2.7.1.50" evidence="11"/>
<dbReference type="InterPro" id="IPR000417">
    <property type="entry name" value="Hyethyz_kinase"/>
</dbReference>
<comment type="cofactor">
    <cofactor evidence="2 11">
        <name>Mg(2+)</name>
        <dbReference type="ChEBI" id="CHEBI:18420"/>
    </cofactor>
</comment>
<comment type="caution">
    <text evidence="12">The sequence shown here is derived from an EMBL/GenBank/DDBJ whole genome shotgun (WGS) entry which is preliminary data.</text>
</comment>
<feature type="binding site" evidence="11">
    <location>
        <position position="167"/>
    </location>
    <ligand>
        <name>ATP</name>
        <dbReference type="ChEBI" id="CHEBI:30616"/>
    </ligand>
</feature>
<dbReference type="PANTHER" id="PTHR20858">
    <property type="entry name" value="PHOSPHOMETHYLPYRIMIDINE KINASE"/>
    <property type="match status" value="1"/>
</dbReference>
<sequence length="268" mass="28434">MFMLPIQSLRSKIQETSPLIHNMTNVVVTNFTANGLYALGASPVMAYAEEEVEEMASIAQALILNIGTLTKQEIDAMLIAGKSANKKGVPIIFDPVGVGATSFRTESARRLLEELDISVIRGNAGEIANLTGQAVEMRGVDSTAKMDDSLETAQEVAKTWNTIVALTGAKDIITDGTKVYSINNGHPLLTKITGAGCLLSSVVGAFAAVDEDNLLEAVASAVAFYGISAQVAASKDINMGPGHFQMHFLDSLHQVTPSQINEIVDVKL</sequence>
<evidence type="ECO:0000256" key="8">
    <source>
        <dbReference type="ARBA" id="ARBA00022840"/>
    </source>
</evidence>
<dbReference type="GO" id="GO:0005524">
    <property type="term" value="F:ATP binding"/>
    <property type="evidence" value="ECO:0007669"/>
    <property type="project" value="UniProtKB-UniRule"/>
</dbReference>
<evidence type="ECO:0000256" key="7">
    <source>
        <dbReference type="ARBA" id="ARBA00022777"/>
    </source>
</evidence>
<evidence type="ECO:0000256" key="9">
    <source>
        <dbReference type="ARBA" id="ARBA00022842"/>
    </source>
</evidence>
<dbReference type="AlphaFoldDB" id="A0A323TCF0"/>
<keyword evidence="4 11" id="KW-0808">Transferase</keyword>
<dbReference type="Proteomes" id="UP000248214">
    <property type="component" value="Unassembled WGS sequence"/>
</dbReference>
<evidence type="ECO:0000256" key="3">
    <source>
        <dbReference type="ARBA" id="ARBA00004868"/>
    </source>
</evidence>
<dbReference type="GO" id="GO:0008902">
    <property type="term" value="F:hydroxymethylpyrimidine kinase activity"/>
    <property type="evidence" value="ECO:0007669"/>
    <property type="project" value="TreeGrafter"/>
</dbReference>
<keyword evidence="7 11" id="KW-0418">Kinase</keyword>
<dbReference type="SUPFAM" id="SSF53613">
    <property type="entry name" value="Ribokinase-like"/>
    <property type="match status" value="1"/>
</dbReference>
<dbReference type="PIRSF" id="PIRSF000513">
    <property type="entry name" value="Thz_kinase"/>
    <property type="match status" value="1"/>
</dbReference>
<dbReference type="NCBIfam" id="NF006830">
    <property type="entry name" value="PRK09355.1"/>
    <property type="match status" value="1"/>
</dbReference>
<dbReference type="EMBL" id="PDOD01000004">
    <property type="protein sequence ID" value="PYZ92326.1"/>
    <property type="molecule type" value="Genomic_DNA"/>
</dbReference>
<dbReference type="GO" id="GO:0004417">
    <property type="term" value="F:hydroxyethylthiazole kinase activity"/>
    <property type="evidence" value="ECO:0007669"/>
    <property type="project" value="UniProtKB-UniRule"/>
</dbReference>
<dbReference type="Gene3D" id="3.40.1190.20">
    <property type="match status" value="1"/>
</dbReference>
<dbReference type="CDD" id="cd01170">
    <property type="entry name" value="THZ_kinase"/>
    <property type="match status" value="1"/>
</dbReference>
<keyword evidence="9 11" id="KW-0460">Magnesium</keyword>
<name>A0A323TCF0_9BACI</name>
<dbReference type="GO" id="GO:0009228">
    <property type="term" value="P:thiamine biosynthetic process"/>
    <property type="evidence" value="ECO:0007669"/>
    <property type="project" value="UniProtKB-KW"/>
</dbReference>
<dbReference type="PRINTS" id="PR01099">
    <property type="entry name" value="HYETHTZKNASE"/>
</dbReference>